<reference evidence="2 3" key="1">
    <citation type="journal article" date="2016" name="Environ. Microbiol.">
        <title>Genomic resolution of a cold subsurface aquifer community provides metabolic insights for novel microbes adapted to high CO concentrations.</title>
        <authorList>
            <person name="Probst A.J."/>
            <person name="Castelle C.J."/>
            <person name="Singh A."/>
            <person name="Brown C.T."/>
            <person name="Anantharaman K."/>
            <person name="Sharon I."/>
            <person name="Hug L.A."/>
            <person name="Burstein D."/>
            <person name="Emerson J.B."/>
            <person name="Thomas B.C."/>
            <person name="Banfield J.F."/>
        </authorList>
    </citation>
    <scope>NUCLEOTIDE SEQUENCE [LARGE SCALE GENOMIC DNA]</scope>
    <source>
        <strain evidence="2">CG2_30_44_31</strain>
    </source>
</reference>
<dbReference type="GO" id="GO:0016020">
    <property type="term" value="C:membrane"/>
    <property type="evidence" value="ECO:0007669"/>
    <property type="project" value="InterPro"/>
</dbReference>
<dbReference type="EMBL" id="MNXQ01000006">
    <property type="protein sequence ID" value="OIP04353.1"/>
    <property type="molecule type" value="Genomic_DNA"/>
</dbReference>
<proteinExistence type="predicted"/>
<dbReference type="SMART" id="SM00244">
    <property type="entry name" value="PHB"/>
    <property type="match status" value="1"/>
</dbReference>
<dbReference type="PANTHER" id="PTHR23222:SF0">
    <property type="entry name" value="PROHIBITIN 1"/>
    <property type="match status" value="1"/>
</dbReference>
<dbReference type="InterPro" id="IPR000163">
    <property type="entry name" value="Prohibitin"/>
</dbReference>
<name>A0A1J5B0P6_9BACT</name>
<dbReference type="Proteomes" id="UP000183605">
    <property type="component" value="Unassembled WGS sequence"/>
</dbReference>
<evidence type="ECO:0000259" key="1">
    <source>
        <dbReference type="SMART" id="SM00244"/>
    </source>
</evidence>
<dbReference type="Gene3D" id="3.30.479.30">
    <property type="entry name" value="Band 7 domain"/>
    <property type="match status" value="1"/>
</dbReference>
<dbReference type="AlphaFoldDB" id="A0A1J5B0P6"/>
<dbReference type="PANTHER" id="PTHR23222">
    <property type="entry name" value="PROHIBITIN"/>
    <property type="match status" value="1"/>
</dbReference>
<dbReference type="Pfam" id="PF01145">
    <property type="entry name" value="Band_7"/>
    <property type="match status" value="1"/>
</dbReference>
<feature type="domain" description="Band 7" evidence="1">
    <location>
        <begin position="18"/>
        <end position="196"/>
    </location>
</feature>
<accession>A0A1J5B0P6</accession>
<dbReference type="InterPro" id="IPR036013">
    <property type="entry name" value="Band_7/SPFH_dom_sf"/>
</dbReference>
<sequence>MEFDKLVVSFLADEVVGGFFVNVPPGHVACIHDLGRGVLKKVRGPGLHLKIPFWQRAKLFNAQILEYLIRHDFDLTITKEAMGDEAVTGKTSDGKNIQIEGSILFKIDKSRANELWETIGENFISKIVRPVSRSRLRSVLSEISLAQLTAYRTQVEEKIKKELNNIFAKSGIICDGFLLSEVKDLGNVQNKQDDKIIFEESDKSKG</sequence>
<gene>
    <name evidence="2" type="ORF">AUK18_00235</name>
</gene>
<evidence type="ECO:0000313" key="3">
    <source>
        <dbReference type="Proteomes" id="UP000183605"/>
    </source>
</evidence>
<organism evidence="2 3">
    <name type="scientific">Candidatus Beckwithbacteria bacterium CG2_30_44_31</name>
    <dbReference type="NCBI Taxonomy" id="1805035"/>
    <lineage>
        <taxon>Bacteria</taxon>
        <taxon>Candidatus Beckwithiibacteriota</taxon>
    </lineage>
</organism>
<comment type="caution">
    <text evidence="2">The sequence shown here is derived from an EMBL/GenBank/DDBJ whole genome shotgun (WGS) entry which is preliminary data.</text>
</comment>
<protein>
    <recommendedName>
        <fullName evidence="1">Band 7 domain-containing protein</fullName>
    </recommendedName>
</protein>
<dbReference type="SUPFAM" id="SSF117892">
    <property type="entry name" value="Band 7/SPFH domain"/>
    <property type="match status" value="1"/>
</dbReference>
<evidence type="ECO:0000313" key="2">
    <source>
        <dbReference type="EMBL" id="OIP04353.1"/>
    </source>
</evidence>
<dbReference type="InterPro" id="IPR001107">
    <property type="entry name" value="Band_7"/>
</dbReference>